<protein>
    <submittedName>
        <fullName evidence="1">Uncharacterized protein</fullName>
    </submittedName>
</protein>
<evidence type="ECO:0000313" key="1">
    <source>
        <dbReference type="EMBL" id="GIY86407.1"/>
    </source>
</evidence>
<keyword evidence="2" id="KW-1185">Reference proteome</keyword>
<sequence>MPERIKSKSSAISSKRHVYVETISKMVHDWGCPEEIEGKIIAPPPARWPLVPSVLLPNINPLPAATHKEQQCSTSD</sequence>
<comment type="caution">
    <text evidence="1">The sequence shown here is derived from an EMBL/GenBank/DDBJ whole genome shotgun (WGS) entry which is preliminary data.</text>
</comment>
<dbReference type="EMBL" id="BPLR01016790">
    <property type="protein sequence ID" value="GIY86407.1"/>
    <property type="molecule type" value="Genomic_DNA"/>
</dbReference>
<dbReference type="Proteomes" id="UP001054945">
    <property type="component" value="Unassembled WGS sequence"/>
</dbReference>
<dbReference type="AlphaFoldDB" id="A0AAV4WU61"/>
<proteinExistence type="predicted"/>
<name>A0AAV4WU61_CAEEX</name>
<evidence type="ECO:0000313" key="2">
    <source>
        <dbReference type="Proteomes" id="UP001054945"/>
    </source>
</evidence>
<gene>
    <name evidence="1" type="ORF">CEXT_219001</name>
</gene>
<organism evidence="1 2">
    <name type="scientific">Caerostris extrusa</name>
    <name type="common">Bark spider</name>
    <name type="synonym">Caerostris bankana</name>
    <dbReference type="NCBI Taxonomy" id="172846"/>
    <lineage>
        <taxon>Eukaryota</taxon>
        <taxon>Metazoa</taxon>
        <taxon>Ecdysozoa</taxon>
        <taxon>Arthropoda</taxon>
        <taxon>Chelicerata</taxon>
        <taxon>Arachnida</taxon>
        <taxon>Araneae</taxon>
        <taxon>Araneomorphae</taxon>
        <taxon>Entelegynae</taxon>
        <taxon>Araneoidea</taxon>
        <taxon>Araneidae</taxon>
        <taxon>Caerostris</taxon>
    </lineage>
</organism>
<reference evidence="1 2" key="1">
    <citation type="submission" date="2021-06" db="EMBL/GenBank/DDBJ databases">
        <title>Caerostris extrusa draft genome.</title>
        <authorList>
            <person name="Kono N."/>
            <person name="Arakawa K."/>
        </authorList>
    </citation>
    <scope>NUCLEOTIDE SEQUENCE [LARGE SCALE GENOMIC DNA]</scope>
</reference>
<accession>A0AAV4WU61</accession>